<keyword evidence="2" id="KW-1133">Transmembrane helix</keyword>
<feature type="transmembrane region" description="Helical" evidence="2">
    <location>
        <begin position="20"/>
        <end position="41"/>
    </location>
</feature>
<accession>A0ABM8YLL0</accession>
<feature type="compositionally biased region" description="Basic and acidic residues" evidence="1">
    <location>
        <begin position="58"/>
        <end position="73"/>
    </location>
</feature>
<evidence type="ECO:0000256" key="1">
    <source>
        <dbReference type="SAM" id="MobiDB-lite"/>
    </source>
</evidence>
<organism evidence="3 4">
    <name type="scientific">Sutcliffiella rhizosphaerae</name>
    <dbReference type="NCBI Taxonomy" id="2880967"/>
    <lineage>
        <taxon>Bacteria</taxon>
        <taxon>Bacillati</taxon>
        <taxon>Bacillota</taxon>
        <taxon>Bacilli</taxon>
        <taxon>Bacillales</taxon>
        <taxon>Bacillaceae</taxon>
        <taxon>Sutcliffiella</taxon>
    </lineage>
</organism>
<dbReference type="RefSeq" id="WP_230500541.1">
    <property type="nucleotide sequence ID" value="NZ_CAKJTJ010000005.1"/>
</dbReference>
<evidence type="ECO:0008006" key="5">
    <source>
        <dbReference type="Google" id="ProtNLM"/>
    </source>
</evidence>
<keyword evidence="2" id="KW-0472">Membrane</keyword>
<dbReference type="Proteomes" id="UP000789833">
    <property type="component" value="Unassembled WGS sequence"/>
</dbReference>
<proteinExistence type="predicted"/>
<keyword evidence="2" id="KW-0812">Transmembrane</keyword>
<protein>
    <recommendedName>
        <fullName evidence="5">FeoB-associated Cys-rich membrane protein</fullName>
    </recommendedName>
</protein>
<comment type="caution">
    <text evidence="3">The sequence shown here is derived from an EMBL/GenBank/DDBJ whole genome shotgun (WGS) entry which is preliminary data.</text>
</comment>
<evidence type="ECO:0000313" key="4">
    <source>
        <dbReference type="Proteomes" id="UP000789833"/>
    </source>
</evidence>
<evidence type="ECO:0000313" key="3">
    <source>
        <dbReference type="EMBL" id="CAG9620629.1"/>
    </source>
</evidence>
<keyword evidence="4" id="KW-1185">Reference proteome</keyword>
<name>A0ABM8YLL0_9BACI</name>
<reference evidence="3 4" key="1">
    <citation type="submission" date="2021-10" db="EMBL/GenBank/DDBJ databases">
        <authorList>
            <person name="Criscuolo A."/>
        </authorList>
    </citation>
    <scope>NUCLEOTIDE SEQUENCE [LARGE SCALE GENOMIC DNA]</scope>
    <source>
        <strain evidence="4">CIP 111883</strain>
    </source>
</reference>
<sequence>MDVILHIWLRLLERYAEQVFFQGESSGVVSFLLIGVLVYLYKQEKRANKKQCPCTNKSDQKENKYLDKKEEAE</sequence>
<evidence type="ECO:0000256" key="2">
    <source>
        <dbReference type="SAM" id="Phobius"/>
    </source>
</evidence>
<gene>
    <name evidence="3" type="ORF">BACCIP111883_01398</name>
</gene>
<feature type="region of interest" description="Disordered" evidence="1">
    <location>
        <begin position="51"/>
        <end position="73"/>
    </location>
</feature>
<dbReference type="EMBL" id="CAKJTJ010000005">
    <property type="protein sequence ID" value="CAG9620629.1"/>
    <property type="molecule type" value="Genomic_DNA"/>
</dbReference>